<gene>
    <name evidence="1" type="ORF">LOD99_6923</name>
</gene>
<reference evidence="1 2" key="1">
    <citation type="journal article" date="2023" name="BMC Biol.">
        <title>The compact genome of the sponge Oopsacas minuta (Hexactinellida) is lacking key metazoan core genes.</title>
        <authorList>
            <person name="Santini S."/>
            <person name="Schenkelaars Q."/>
            <person name="Jourda C."/>
            <person name="Duchesne M."/>
            <person name="Belahbib H."/>
            <person name="Rocher C."/>
            <person name="Selva M."/>
            <person name="Riesgo A."/>
            <person name="Vervoort M."/>
            <person name="Leys S.P."/>
            <person name="Kodjabachian L."/>
            <person name="Le Bivic A."/>
            <person name="Borchiellini C."/>
            <person name="Claverie J.M."/>
            <person name="Renard E."/>
        </authorList>
    </citation>
    <scope>NUCLEOTIDE SEQUENCE [LARGE SCALE GENOMIC DNA]</scope>
    <source>
        <strain evidence="1">SPO-2</strain>
    </source>
</reference>
<dbReference type="EMBL" id="JAKMXF010000323">
    <property type="protein sequence ID" value="KAI6649040.1"/>
    <property type="molecule type" value="Genomic_DNA"/>
</dbReference>
<dbReference type="AlphaFoldDB" id="A0AAV7JL07"/>
<organism evidence="1 2">
    <name type="scientific">Oopsacas minuta</name>
    <dbReference type="NCBI Taxonomy" id="111878"/>
    <lineage>
        <taxon>Eukaryota</taxon>
        <taxon>Metazoa</taxon>
        <taxon>Porifera</taxon>
        <taxon>Hexactinellida</taxon>
        <taxon>Hexasterophora</taxon>
        <taxon>Lyssacinosida</taxon>
        <taxon>Leucopsacidae</taxon>
        <taxon>Oopsacas</taxon>
    </lineage>
</organism>
<dbReference type="Proteomes" id="UP001165289">
    <property type="component" value="Unassembled WGS sequence"/>
</dbReference>
<proteinExistence type="predicted"/>
<accession>A0AAV7JL07</accession>
<comment type="caution">
    <text evidence="1">The sequence shown here is derived from an EMBL/GenBank/DDBJ whole genome shotgun (WGS) entry which is preliminary data.</text>
</comment>
<sequence length="176" mass="20174">MFDQLEIIDSEFVLELLQHLKRNYHERRQTDTINLMRYFLDPSYIRDLGKTKKEVHKTLKLILMQLYSHCDSSDSSEAEVNIFPILNESLLKQLEDSIKLSKSLVIYHKQNVGFPSLNKGMAIFEATGNKSKYLNLVDQALRTIRSTSVEAEGAFPAAGLIIIKLRARLSEKSIDS</sequence>
<evidence type="ECO:0000313" key="2">
    <source>
        <dbReference type="Proteomes" id="UP001165289"/>
    </source>
</evidence>
<name>A0AAV7JL07_9METZ</name>
<protein>
    <submittedName>
        <fullName evidence="1">Uncharacterized protein</fullName>
    </submittedName>
</protein>
<keyword evidence="2" id="KW-1185">Reference proteome</keyword>
<evidence type="ECO:0000313" key="1">
    <source>
        <dbReference type="EMBL" id="KAI6649040.1"/>
    </source>
</evidence>